<evidence type="ECO:0000256" key="7">
    <source>
        <dbReference type="ARBA" id="ARBA00022989"/>
    </source>
</evidence>
<keyword evidence="8 9" id="KW-0472">Membrane</keyword>
<name>A0A4P9YPE8_ROZAC</name>
<feature type="transmembrane region" description="Helical" evidence="9">
    <location>
        <begin position="417"/>
        <end position="439"/>
    </location>
</feature>
<feature type="transmembrane region" description="Helical" evidence="9">
    <location>
        <begin position="195"/>
        <end position="214"/>
    </location>
</feature>
<evidence type="ECO:0000256" key="4">
    <source>
        <dbReference type="ARBA" id="ARBA00022554"/>
    </source>
</evidence>
<sequence>MRNTKSSLADTFIVSSANSSRAFLNVSESPGAQGESFDTATLGKNYEESVSTTALNAGQINDVEKQPQVILREKTPTGSFVSCSTNLLNTILGTGLVTLASTMNVIGIIPGSCLILLFAIFSGFGLHLLTISASKVGRTSSFFTISKITYPKMGLLFDIAIAVKCYGVATGYLIIVKKLFSRILLEGLSYEQGFFTGQKFILTISMCIAIPLALLRRLDSLKYTSYLSMLAIFYLLILVVVLFFRSFESSYVVQPNLFPSSEQSIFTMLKNLSIIIFAFTCHQNLFAVYNEKRNNKVSSINKVITFSISTASCFYWVIGILSYLTLLKQPDGKVSDNILESYESNMAVIVAQFAYGLLTLFSYPLQVHPCRNSLEKVFPISNETRLKYPKTIFYGISGVIILATFFTAFFVDELGLVLAVVGSTGSVTLCYILPSLFYVKLTENEGWHTKRILAAALGAIGIIVMCLCLPSALVSSAGH</sequence>
<feature type="transmembrane region" description="Helical" evidence="9">
    <location>
        <begin position="264"/>
        <end position="282"/>
    </location>
</feature>
<feature type="domain" description="Amino acid transporter transmembrane" evidence="10">
    <location>
        <begin position="77"/>
        <end position="468"/>
    </location>
</feature>
<keyword evidence="5 9" id="KW-0812">Transmembrane</keyword>
<feature type="transmembrane region" description="Helical" evidence="9">
    <location>
        <begin position="226"/>
        <end position="244"/>
    </location>
</feature>
<feature type="transmembrane region" description="Helical" evidence="9">
    <location>
        <begin position="346"/>
        <end position="365"/>
    </location>
</feature>
<dbReference type="GO" id="GO:0005313">
    <property type="term" value="F:L-glutamate transmembrane transporter activity"/>
    <property type="evidence" value="ECO:0007669"/>
    <property type="project" value="TreeGrafter"/>
</dbReference>
<reference evidence="12" key="1">
    <citation type="journal article" date="2018" name="Nat. Microbiol.">
        <title>Leveraging single-cell genomics to expand the fungal tree of life.</title>
        <authorList>
            <person name="Ahrendt S.R."/>
            <person name="Quandt C.A."/>
            <person name="Ciobanu D."/>
            <person name="Clum A."/>
            <person name="Salamov A."/>
            <person name="Andreopoulos B."/>
            <person name="Cheng J.F."/>
            <person name="Woyke T."/>
            <person name="Pelin A."/>
            <person name="Henrissat B."/>
            <person name="Reynolds N.K."/>
            <person name="Benny G.L."/>
            <person name="Smith M.E."/>
            <person name="James T.Y."/>
            <person name="Grigoriev I.V."/>
        </authorList>
    </citation>
    <scope>NUCLEOTIDE SEQUENCE [LARGE SCALE GENOMIC DNA]</scope>
    <source>
        <strain evidence="12">CSF55</strain>
    </source>
</reference>
<evidence type="ECO:0000256" key="8">
    <source>
        <dbReference type="ARBA" id="ARBA00023136"/>
    </source>
</evidence>
<keyword evidence="3" id="KW-0813">Transport</keyword>
<dbReference type="PANTHER" id="PTHR22950:SF678">
    <property type="entry name" value="VACUOLAR AMINO ACID TRANSPORTER 5-RELATED"/>
    <property type="match status" value="1"/>
</dbReference>
<feature type="transmembrane region" description="Helical" evidence="9">
    <location>
        <begin position="392"/>
        <end position="411"/>
    </location>
</feature>
<feature type="transmembrane region" description="Helical" evidence="9">
    <location>
        <begin position="303"/>
        <end position="326"/>
    </location>
</feature>
<evidence type="ECO:0000259" key="10">
    <source>
        <dbReference type="Pfam" id="PF01490"/>
    </source>
</evidence>
<comment type="subcellular location">
    <subcellularLocation>
        <location evidence="1">Vacuole membrane</location>
        <topology evidence="1">Multi-pass membrane protein</topology>
    </subcellularLocation>
</comment>
<evidence type="ECO:0000313" key="11">
    <source>
        <dbReference type="EMBL" id="RKP21643.1"/>
    </source>
</evidence>
<evidence type="ECO:0000256" key="1">
    <source>
        <dbReference type="ARBA" id="ARBA00004128"/>
    </source>
</evidence>
<dbReference type="InterPro" id="IPR013057">
    <property type="entry name" value="AA_transpt_TM"/>
</dbReference>
<comment type="similarity">
    <text evidence="2">Belongs to the amino acid/polyamine transporter 2 family.</text>
</comment>
<keyword evidence="7 9" id="KW-1133">Transmembrane helix</keyword>
<evidence type="ECO:0000256" key="6">
    <source>
        <dbReference type="ARBA" id="ARBA00022970"/>
    </source>
</evidence>
<evidence type="ECO:0000256" key="2">
    <source>
        <dbReference type="ARBA" id="ARBA00008066"/>
    </source>
</evidence>
<proteinExistence type="inferred from homology"/>
<dbReference type="GO" id="GO:0015194">
    <property type="term" value="F:L-serine transmembrane transporter activity"/>
    <property type="evidence" value="ECO:0007669"/>
    <property type="project" value="TreeGrafter"/>
</dbReference>
<gene>
    <name evidence="11" type="ORF">ROZALSC1DRAFT_26962</name>
</gene>
<organism evidence="11 12">
    <name type="scientific">Rozella allomycis (strain CSF55)</name>
    <dbReference type="NCBI Taxonomy" id="988480"/>
    <lineage>
        <taxon>Eukaryota</taxon>
        <taxon>Fungi</taxon>
        <taxon>Fungi incertae sedis</taxon>
        <taxon>Cryptomycota</taxon>
        <taxon>Cryptomycota incertae sedis</taxon>
        <taxon>Rozella</taxon>
    </lineage>
</organism>
<keyword evidence="6" id="KW-0029">Amino-acid transport</keyword>
<dbReference type="EMBL" id="ML004939">
    <property type="protein sequence ID" value="RKP21643.1"/>
    <property type="molecule type" value="Genomic_DNA"/>
</dbReference>
<dbReference type="GO" id="GO:0005302">
    <property type="term" value="F:L-tyrosine transmembrane transporter activity"/>
    <property type="evidence" value="ECO:0007669"/>
    <property type="project" value="TreeGrafter"/>
</dbReference>
<accession>A0A4P9YPE8</accession>
<feature type="transmembrane region" description="Helical" evidence="9">
    <location>
        <begin position="87"/>
        <end position="109"/>
    </location>
</feature>
<dbReference type="Proteomes" id="UP000281549">
    <property type="component" value="Unassembled WGS sequence"/>
</dbReference>
<evidence type="ECO:0000256" key="3">
    <source>
        <dbReference type="ARBA" id="ARBA00022448"/>
    </source>
</evidence>
<feature type="transmembrane region" description="Helical" evidence="9">
    <location>
        <begin position="115"/>
        <end position="134"/>
    </location>
</feature>
<dbReference type="GO" id="GO:0000329">
    <property type="term" value="C:fungal-type vacuole membrane"/>
    <property type="evidence" value="ECO:0007669"/>
    <property type="project" value="TreeGrafter"/>
</dbReference>
<feature type="transmembrane region" description="Helical" evidence="9">
    <location>
        <begin position="451"/>
        <end position="473"/>
    </location>
</feature>
<dbReference type="Pfam" id="PF01490">
    <property type="entry name" value="Aa_trans"/>
    <property type="match status" value="1"/>
</dbReference>
<dbReference type="PANTHER" id="PTHR22950">
    <property type="entry name" value="AMINO ACID TRANSPORTER"/>
    <property type="match status" value="1"/>
</dbReference>
<keyword evidence="4" id="KW-0926">Vacuole</keyword>
<evidence type="ECO:0000256" key="9">
    <source>
        <dbReference type="SAM" id="Phobius"/>
    </source>
</evidence>
<protein>
    <recommendedName>
        <fullName evidence="10">Amino acid transporter transmembrane domain-containing protein</fullName>
    </recommendedName>
</protein>
<dbReference type="GO" id="GO:0061459">
    <property type="term" value="F:L-arginine transmembrane transporter activity"/>
    <property type="evidence" value="ECO:0007669"/>
    <property type="project" value="TreeGrafter"/>
</dbReference>
<evidence type="ECO:0000256" key="5">
    <source>
        <dbReference type="ARBA" id="ARBA00022692"/>
    </source>
</evidence>
<dbReference type="GO" id="GO:0015189">
    <property type="term" value="F:L-lysine transmembrane transporter activity"/>
    <property type="evidence" value="ECO:0007669"/>
    <property type="project" value="TreeGrafter"/>
</dbReference>
<dbReference type="GO" id="GO:0005290">
    <property type="term" value="F:L-histidine transmembrane transporter activity"/>
    <property type="evidence" value="ECO:0007669"/>
    <property type="project" value="TreeGrafter"/>
</dbReference>
<evidence type="ECO:0000313" key="12">
    <source>
        <dbReference type="Proteomes" id="UP000281549"/>
    </source>
</evidence>
<feature type="transmembrane region" description="Helical" evidence="9">
    <location>
        <begin position="155"/>
        <end position="175"/>
    </location>
</feature>
<dbReference type="AlphaFoldDB" id="A0A4P9YPE8"/>